<name>A0ABD2Q1Z8_9PLAT</name>
<gene>
    <name evidence="1" type="ORF">Ciccas_008010</name>
</gene>
<dbReference type="AlphaFoldDB" id="A0ABD2Q1Z8"/>
<sequence>VMEYVYQRLIEMMENNSVNNAGAQNTNLTNTSPLHRARHSAGLHYNQGQEQTSTQNNSLGSFSTNSTELKTIAEVTALGLTDPEEIIEILCGDQDFSTKRAATYQLTVEIYRDDLAQLSKQQTDQIVAFLVDSFPSRKWHFGLPRFSQLLCTEAPGISIGLNYADYSEDEWFLVNCCVNLSQIQPNLLMRFADEDGAFILIEGADALPDWLQPSNSNNRDWLYQGQFKLLTSSPDQLLSFSEAVALLKSSPTPSSPAFDKAIKARLNVFQSINSRLQDYQIHLMLPVRLAYLLDQCENSLSLLVGYSSVFLQDLMHDPMELSHYLGGRKKAHSSEEIAFTMPLSSKMEEKTAEVYEKLVTWSVSMTKEHHYLLSAPKTPQIAFKRTQIYLAENEPMKIQYQLGLKFVSRENGFLRRASPSILVEGERRAETEGFCERRPRPGYLDWCVAKLPLSGALCSIILVSKSHCI</sequence>
<dbReference type="PANTHER" id="PTHR13060">
    <property type="entry name" value="SGT1 PROTEIN HSGT1 SUPPRESSOR OF GCR2"/>
    <property type="match status" value="1"/>
</dbReference>
<evidence type="ECO:0000313" key="1">
    <source>
        <dbReference type="EMBL" id="KAL3313393.1"/>
    </source>
</evidence>
<accession>A0ABD2Q1Z8</accession>
<organism evidence="1 2">
    <name type="scientific">Cichlidogyrus casuarinus</name>
    <dbReference type="NCBI Taxonomy" id="1844966"/>
    <lineage>
        <taxon>Eukaryota</taxon>
        <taxon>Metazoa</taxon>
        <taxon>Spiralia</taxon>
        <taxon>Lophotrochozoa</taxon>
        <taxon>Platyhelminthes</taxon>
        <taxon>Monogenea</taxon>
        <taxon>Monopisthocotylea</taxon>
        <taxon>Dactylogyridea</taxon>
        <taxon>Ancyrocephalidae</taxon>
        <taxon>Cichlidogyrus</taxon>
    </lineage>
</organism>
<dbReference type="EMBL" id="JBJKFK010001320">
    <property type="protein sequence ID" value="KAL3313393.1"/>
    <property type="molecule type" value="Genomic_DNA"/>
</dbReference>
<dbReference type="Pfam" id="PF07093">
    <property type="entry name" value="SGT1"/>
    <property type="match status" value="1"/>
</dbReference>
<feature type="non-terminal residue" evidence="1">
    <location>
        <position position="1"/>
    </location>
</feature>
<evidence type="ECO:0000313" key="2">
    <source>
        <dbReference type="Proteomes" id="UP001626550"/>
    </source>
</evidence>
<protein>
    <submittedName>
        <fullName evidence="1">Uncharacterized protein</fullName>
    </submittedName>
</protein>
<dbReference type="InterPro" id="IPR010770">
    <property type="entry name" value="Ecd"/>
</dbReference>
<dbReference type="Proteomes" id="UP001626550">
    <property type="component" value="Unassembled WGS sequence"/>
</dbReference>
<dbReference type="PANTHER" id="PTHR13060:SF0">
    <property type="entry name" value="PROTEIN ECDYSONELESS HOMOLOG"/>
    <property type="match status" value="1"/>
</dbReference>
<keyword evidence="2" id="KW-1185">Reference proteome</keyword>
<proteinExistence type="predicted"/>
<reference evidence="1 2" key="1">
    <citation type="submission" date="2024-11" db="EMBL/GenBank/DDBJ databases">
        <title>Adaptive evolution of stress response genes in parasites aligns with host niche diversity.</title>
        <authorList>
            <person name="Hahn C."/>
            <person name="Resl P."/>
        </authorList>
    </citation>
    <scope>NUCLEOTIDE SEQUENCE [LARGE SCALE GENOMIC DNA]</scope>
    <source>
        <strain evidence="1">EGGRZ-B1_66</strain>
        <tissue evidence="1">Body</tissue>
    </source>
</reference>
<comment type="caution">
    <text evidence="1">The sequence shown here is derived from an EMBL/GenBank/DDBJ whole genome shotgun (WGS) entry which is preliminary data.</text>
</comment>